<keyword evidence="5 6" id="KW-0472">Membrane</keyword>
<dbReference type="NCBIfam" id="TIGR00361">
    <property type="entry name" value="ComEC_Rec2"/>
    <property type="match status" value="1"/>
</dbReference>
<evidence type="ECO:0000256" key="3">
    <source>
        <dbReference type="ARBA" id="ARBA00022692"/>
    </source>
</evidence>
<dbReference type="PANTHER" id="PTHR30619">
    <property type="entry name" value="DNA INTERNALIZATION/COMPETENCE PROTEIN COMEC/REC2"/>
    <property type="match status" value="1"/>
</dbReference>
<dbReference type="InterPro" id="IPR036866">
    <property type="entry name" value="RibonucZ/Hydroxyglut_hydro"/>
</dbReference>
<dbReference type="InterPro" id="IPR001279">
    <property type="entry name" value="Metallo-B-lactamas"/>
</dbReference>
<keyword evidence="3 6" id="KW-0812">Transmembrane</keyword>
<dbReference type="InterPro" id="IPR035681">
    <property type="entry name" value="ComA-like_MBL"/>
</dbReference>
<feature type="transmembrane region" description="Helical" evidence="6">
    <location>
        <begin position="216"/>
        <end position="233"/>
    </location>
</feature>
<feature type="transmembrane region" description="Helical" evidence="6">
    <location>
        <begin position="245"/>
        <end position="273"/>
    </location>
</feature>
<dbReference type="Proteomes" id="UP000265341">
    <property type="component" value="Unassembled WGS sequence"/>
</dbReference>
<name>A0A399EJZ8_9DEIN</name>
<feature type="domain" description="Metallo-beta-lactamase" evidence="7">
    <location>
        <begin position="455"/>
        <end position="644"/>
    </location>
</feature>
<evidence type="ECO:0000313" key="8">
    <source>
        <dbReference type="EMBL" id="RIH83976.1"/>
    </source>
</evidence>
<evidence type="ECO:0000256" key="1">
    <source>
        <dbReference type="ARBA" id="ARBA00004651"/>
    </source>
</evidence>
<dbReference type="NCBIfam" id="TIGR00360">
    <property type="entry name" value="ComEC_N-term"/>
    <property type="match status" value="1"/>
</dbReference>
<dbReference type="RefSeq" id="WP_119279321.1">
    <property type="nucleotide sequence ID" value="NZ_QWLA01000065.1"/>
</dbReference>
<dbReference type="InterPro" id="IPR004477">
    <property type="entry name" value="ComEC_N"/>
</dbReference>
<dbReference type="InterPro" id="IPR052159">
    <property type="entry name" value="Competence_DNA_uptake"/>
</dbReference>
<dbReference type="GO" id="GO:0030420">
    <property type="term" value="P:establishment of competence for transformation"/>
    <property type="evidence" value="ECO:0007669"/>
    <property type="project" value="InterPro"/>
</dbReference>
<feature type="transmembrane region" description="Helical" evidence="6">
    <location>
        <begin position="400"/>
        <end position="419"/>
    </location>
</feature>
<evidence type="ECO:0000313" key="9">
    <source>
        <dbReference type="Proteomes" id="UP000265341"/>
    </source>
</evidence>
<dbReference type="SUPFAM" id="SSF56281">
    <property type="entry name" value="Metallo-hydrolase/oxidoreductase"/>
    <property type="match status" value="1"/>
</dbReference>
<comment type="caution">
    <text evidence="8">The sequence shown here is derived from an EMBL/GenBank/DDBJ whole genome shotgun (WGS) entry which is preliminary data.</text>
</comment>
<evidence type="ECO:0000256" key="2">
    <source>
        <dbReference type="ARBA" id="ARBA00022475"/>
    </source>
</evidence>
<evidence type="ECO:0000259" key="7">
    <source>
        <dbReference type="SMART" id="SM00849"/>
    </source>
</evidence>
<keyword evidence="2" id="KW-1003">Cell membrane</keyword>
<comment type="subcellular location">
    <subcellularLocation>
        <location evidence="1">Cell membrane</location>
        <topology evidence="1">Multi-pass membrane protein</topology>
    </subcellularLocation>
</comment>
<dbReference type="AlphaFoldDB" id="A0A399EJZ8"/>
<evidence type="ECO:0000256" key="6">
    <source>
        <dbReference type="SAM" id="Phobius"/>
    </source>
</evidence>
<evidence type="ECO:0000256" key="5">
    <source>
        <dbReference type="ARBA" id="ARBA00023136"/>
    </source>
</evidence>
<dbReference type="PANTHER" id="PTHR30619:SF1">
    <property type="entry name" value="RECOMBINATION PROTEIN 2"/>
    <property type="match status" value="1"/>
</dbReference>
<keyword evidence="4 6" id="KW-1133">Transmembrane helix</keyword>
<feature type="transmembrane region" description="Helical" evidence="6">
    <location>
        <begin position="311"/>
        <end position="331"/>
    </location>
</feature>
<feature type="transmembrane region" description="Helical" evidence="6">
    <location>
        <begin position="343"/>
        <end position="361"/>
    </location>
</feature>
<evidence type="ECO:0000256" key="4">
    <source>
        <dbReference type="ARBA" id="ARBA00022989"/>
    </source>
</evidence>
<dbReference type="OrthoDB" id="9761531at2"/>
<feature type="transmembrane region" description="Helical" evidence="6">
    <location>
        <begin position="188"/>
        <end position="210"/>
    </location>
</feature>
<reference evidence="8 9" key="1">
    <citation type="submission" date="2018-08" db="EMBL/GenBank/DDBJ databases">
        <title>Meiothermus roseus NBRC 110900 genome sequencing project.</title>
        <authorList>
            <person name="Da Costa M.S."/>
            <person name="Albuquerque L."/>
            <person name="Raposo P."/>
            <person name="Froufe H.J.C."/>
            <person name="Barroso C.S."/>
            <person name="Egas C."/>
        </authorList>
    </citation>
    <scope>NUCLEOTIDE SEQUENCE [LARGE SCALE GENOMIC DNA]</scope>
    <source>
        <strain evidence="8 9">NBRC 110900</strain>
    </source>
</reference>
<dbReference type="CDD" id="cd07731">
    <property type="entry name" value="ComA-like_MBL-fold"/>
    <property type="match status" value="1"/>
</dbReference>
<dbReference type="GO" id="GO:0005886">
    <property type="term" value="C:plasma membrane"/>
    <property type="evidence" value="ECO:0007669"/>
    <property type="project" value="UniProtKB-SubCell"/>
</dbReference>
<dbReference type="EMBL" id="QWLA01000065">
    <property type="protein sequence ID" value="RIH83976.1"/>
    <property type="molecule type" value="Genomic_DNA"/>
</dbReference>
<dbReference type="InterPro" id="IPR004797">
    <property type="entry name" value="Competence_ComEC/Rec2"/>
</dbReference>
<sequence length="679" mass="73048">MIPHALGLGALAGSLTQLGPLAYLSLLLVGWLPKPERWAFAGAFGLLCLRLLLPSDPWAGQIGSRVELEGVVREGFLSTPQGRVYVRHFPLLKDGRYRLGGVLQRPQGRRNPGGFDQALWLRGVGVGAVLEVERVLWSQPLPRGPRDALRARLEAGLSPPVAALAAALTLGERRDLGETYGEFQRSGLAHALALSGLNVAILTGFLVLLLSFAGPYRYLGALAILLAYLWLVGPSPSLVRAEIMAALVLVALFVGKGRLDVLAALGWAVALHLLWQPSAIYSLSFQLSYLAVLGMALVLPKLPRPSGLKGWLLAGFVVTLAAQLLLLPLLLHHFHSLPLLSPIANLLVLPFLNLLVPLGFVKMFLGNWLAWPFEWLGRLTLELVGLFARGPQLFWGEISPVGFALYYLGITPLLAALYGHISWRRGVVLTGSAVLASSLSLLAPAAEYWQLDVGQGDSGLVRLPGGVEILVDGGREWAGRRVVGALRALGVDDLELVVATHPDADHIGGLPEVLESVGVGALVTGPPQPQDAQERPLRAVAQARGIRVIEAGAGSVLEVGQARLRFLGPGHNGAQDNARSLVFVLEWRNRRILFTGDAPISEERRWEARPIDILKVGHHGSASSTGEELLEGFRPRLAVIGVGANVYGHPTPAVLERLRRHGVAVRRTDLEGAIRVPLR</sequence>
<protein>
    <submittedName>
        <fullName evidence="8">ComE operon protein 3</fullName>
    </submittedName>
</protein>
<dbReference type="Pfam" id="PF00753">
    <property type="entry name" value="Lactamase_B"/>
    <property type="match status" value="1"/>
</dbReference>
<proteinExistence type="predicted"/>
<accession>A0A399EJZ8</accession>
<dbReference type="SMART" id="SM00849">
    <property type="entry name" value="Lactamase_B"/>
    <property type="match status" value="1"/>
</dbReference>
<keyword evidence="9" id="KW-1185">Reference proteome</keyword>
<dbReference type="Gene3D" id="3.60.15.10">
    <property type="entry name" value="Ribonuclease Z/Hydroxyacylglutathione hydrolase-like"/>
    <property type="match status" value="1"/>
</dbReference>
<dbReference type="Pfam" id="PF03772">
    <property type="entry name" value="Competence"/>
    <property type="match status" value="1"/>
</dbReference>
<feature type="transmembrane region" description="Helical" evidence="6">
    <location>
        <begin position="279"/>
        <end position="299"/>
    </location>
</feature>
<organism evidence="8 9">
    <name type="scientific">Calidithermus roseus</name>
    <dbReference type="NCBI Taxonomy" id="1644118"/>
    <lineage>
        <taxon>Bacteria</taxon>
        <taxon>Thermotogati</taxon>
        <taxon>Deinococcota</taxon>
        <taxon>Deinococci</taxon>
        <taxon>Thermales</taxon>
        <taxon>Thermaceae</taxon>
        <taxon>Calidithermus</taxon>
    </lineage>
</organism>
<gene>
    <name evidence="8" type="primary">comEC</name>
    <name evidence="8" type="ORF">Mrose_02810</name>
</gene>